<dbReference type="EMBL" id="BMAV01004489">
    <property type="protein sequence ID" value="GFY44957.1"/>
    <property type="molecule type" value="Genomic_DNA"/>
</dbReference>
<reference evidence="1" key="1">
    <citation type="submission" date="2020-08" db="EMBL/GenBank/DDBJ databases">
        <title>Multicomponent nature underlies the extraordinary mechanical properties of spider dragline silk.</title>
        <authorList>
            <person name="Kono N."/>
            <person name="Nakamura H."/>
            <person name="Mori M."/>
            <person name="Yoshida Y."/>
            <person name="Ohtoshi R."/>
            <person name="Malay A.D."/>
            <person name="Moran D.A.P."/>
            <person name="Tomita M."/>
            <person name="Numata K."/>
            <person name="Arakawa K."/>
        </authorList>
    </citation>
    <scope>NUCLEOTIDE SEQUENCE</scope>
</reference>
<dbReference type="OrthoDB" id="10320455at2759"/>
<organism evidence="1 2">
    <name type="scientific">Trichonephila inaurata madagascariensis</name>
    <dbReference type="NCBI Taxonomy" id="2747483"/>
    <lineage>
        <taxon>Eukaryota</taxon>
        <taxon>Metazoa</taxon>
        <taxon>Ecdysozoa</taxon>
        <taxon>Arthropoda</taxon>
        <taxon>Chelicerata</taxon>
        <taxon>Arachnida</taxon>
        <taxon>Araneae</taxon>
        <taxon>Araneomorphae</taxon>
        <taxon>Entelegynae</taxon>
        <taxon>Araneoidea</taxon>
        <taxon>Nephilidae</taxon>
        <taxon>Trichonephila</taxon>
        <taxon>Trichonephila inaurata</taxon>
    </lineage>
</organism>
<dbReference type="Proteomes" id="UP000886998">
    <property type="component" value="Unassembled WGS sequence"/>
</dbReference>
<proteinExistence type="predicted"/>
<dbReference type="AlphaFoldDB" id="A0A8X7BW93"/>
<name>A0A8X7BW93_9ARAC</name>
<gene>
    <name evidence="1" type="ORF">TNIN_355591</name>
</gene>
<accession>A0A8X7BW93</accession>
<comment type="caution">
    <text evidence="1">The sequence shown here is derived from an EMBL/GenBank/DDBJ whole genome shotgun (WGS) entry which is preliminary data.</text>
</comment>
<evidence type="ECO:0000313" key="1">
    <source>
        <dbReference type="EMBL" id="GFY44957.1"/>
    </source>
</evidence>
<protein>
    <submittedName>
        <fullName evidence="1">Uncharacterized protein</fullName>
    </submittedName>
</protein>
<evidence type="ECO:0000313" key="2">
    <source>
        <dbReference type="Proteomes" id="UP000886998"/>
    </source>
</evidence>
<keyword evidence="2" id="KW-1185">Reference proteome</keyword>
<sequence length="105" mass="11716">MVIIVRLGKFKNQAQGICLRVGSLPKCLQNNNLAPCHTPRLALCGPFNKAAHVQHSAARLDSRENKRRMSFVNGAELFIHSETFDYLLIANKNVDSLNKHQFGAT</sequence>